<organism evidence="1">
    <name type="scientific">Marseillevirus LCMAC103</name>
    <dbReference type="NCBI Taxonomy" id="2506604"/>
    <lineage>
        <taxon>Viruses</taxon>
        <taxon>Varidnaviria</taxon>
        <taxon>Bamfordvirae</taxon>
        <taxon>Nucleocytoviricota</taxon>
        <taxon>Megaviricetes</taxon>
        <taxon>Pimascovirales</taxon>
        <taxon>Pimascovirales incertae sedis</taxon>
        <taxon>Marseilleviridae</taxon>
    </lineage>
</organism>
<evidence type="ECO:0000313" key="1">
    <source>
        <dbReference type="EMBL" id="QBK86697.1"/>
    </source>
</evidence>
<name>A0A481YUX4_9VIRU</name>
<gene>
    <name evidence="1" type="ORF">LCMAC103_00260</name>
</gene>
<proteinExistence type="predicted"/>
<reference evidence="1" key="1">
    <citation type="journal article" date="2019" name="MBio">
        <title>Virus Genomes from Deep Sea Sediments Expand the Ocean Megavirome and Support Independent Origins of Viral Gigantism.</title>
        <authorList>
            <person name="Backstrom D."/>
            <person name="Yutin N."/>
            <person name="Jorgensen S.L."/>
            <person name="Dharamshi J."/>
            <person name="Homa F."/>
            <person name="Zaremba-Niedwiedzka K."/>
            <person name="Spang A."/>
            <person name="Wolf Y.I."/>
            <person name="Koonin E.V."/>
            <person name="Ettema T.J."/>
        </authorList>
    </citation>
    <scope>NUCLEOTIDE SEQUENCE</scope>
</reference>
<sequence length="109" mass="12282">MVREKYALYATYASHIPDREMTAAEQKAFDKALAALAADEQRAIVLLVYEHFLVEAKADEVPDPIALPYGGKERKNTASFVHGELPPALRWILAKFVRQRVRQRSSAAK</sequence>
<dbReference type="EMBL" id="MK500335">
    <property type="protein sequence ID" value="QBK86697.1"/>
    <property type="molecule type" value="Genomic_DNA"/>
</dbReference>
<accession>A0A481YUX4</accession>
<protein>
    <submittedName>
        <fullName evidence="1">BET bromodomain protein</fullName>
    </submittedName>
</protein>